<accession>A0ABY7NH99</accession>
<dbReference type="SFLD" id="SFLDG01129">
    <property type="entry name" value="C1.5:_HAD__Beta-PGM__Phosphata"/>
    <property type="match status" value="1"/>
</dbReference>
<dbReference type="Proteomes" id="UP001212421">
    <property type="component" value="Chromosome"/>
</dbReference>
<dbReference type="Pfam" id="PF00702">
    <property type="entry name" value="Hydrolase"/>
    <property type="match status" value="1"/>
</dbReference>
<dbReference type="PRINTS" id="PR00413">
    <property type="entry name" value="HADHALOGNASE"/>
</dbReference>
<dbReference type="InterPro" id="IPR036412">
    <property type="entry name" value="HAD-like_sf"/>
</dbReference>
<dbReference type="EMBL" id="CP075584">
    <property type="protein sequence ID" value="WBM81357.1"/>
    <property type="molecule type" value="Genomic_DNA"/>
</dbReference>
<proteinExistence type="inferred from homology"/>
<dbReference type="InterPro" id="IPR006439">
    <property type="entry name" value="HAD-SF_hydro_IA"/>
</dbReference>
<evidence type="ECO:0000256" key="1">
    <source>
        <dbReference type="ARBA" id="ARBA00001946"/>
    </source>
</evidence>
<sequence length="244" mass="25823">MNSPLPAAVLWDMDGTIVDSEPYWMRAETELVESFGGVWTHSDCMLLVGSGLLNSASILQDRGVRLDAEAIVDRLTTRVQGLLGEFGAPWRPGALELMTEVKAAGIPMALVTMSEHRMAQQVSDQVGFAAFDAIVAGDMVVQSKPHPEAYLSAARLLGVAPADCVAVEDSLPGIAAAVASGAVVIAVPHMVEIEASARYELWPTLHGRTLAGVHTVFAERRADAAEVPARPGSGPHPIEDDTHA</sequence>
<evidence type="ECO:0000256" key="6">
    <source>
        <dbReference type="SAM" id="MobiDB-lite"/>
    </source>
</evidence>
<name>A0ABY7NH99_9MICO</name>
<evidence type="ECO:0000313" key="7">
    <source>
        <dbReference type="EMBL" id="WBM81357.1"/>
    </source>
</evidence>
<organism evidence="7 8">
    <name type="scientific">Cryobacterium breve</name>
    <dbReference type="NCBI Taxonomy" id="1259258"/>
    <lineage>
        <taxon>Bacteria</taxon>
        <taxon>Bacillati</taxon>
        <taxon>Actinomycetota</taxon>
        <taxon>Actinomycetes</taxon>
        <taxon>Micrococcales</taxon>
        <taxon>Microbacteriaceae</taxon>
        <taxon>Cryobacterium</taxon>
    </lineage>
</organism>
<evidence type="ECO:0000256" key="2">
    <source>
        <dbReference type="ARBA" id="ARBA00006171"/>
    </source>
</evidence>
<gene>
    <name evidence="7" type="ORF">KIV56_02110</name>
</gene>
<evidence type="ECO:0000256" key="5">
    <source>
        <dbReference type="ARBA" id="ARBA00023277"/>
    </source>
</evidence>
<evidence type="ECO:0000256" key="3">
    <source>
        <dbReference type="ARBA" id="ARBA00022723"/>
    </source>
</evidence>
<comment type="cofactor">
    <cofactor evidence="1">
        <name>Mg(2+)</name>
        <dbReference type="ChEBI" id="CHEBI:18420"/>
    </cofactor>
</comment>
<reference evidence="7 8" key="1">
    <citation type="submission" date="2021-05" db="EMBL/GenBank/DDBJ databases">
        <authorList>
            <person name="Kumar R."/>
            <person name="Kumar A."/>
            <person name="Mukhia S."/>
        </authorList>
    </citation>
    <scope>NUCLEOTIDE SEQUENCE [LARGE SCALE GENOMIC DNA]</scope>
    <source>
        <strain evidence="7 8">ERMR7:08</strain>
    </source>
</reference>
<keyword evidence="5" id="KW-0119">Carbohydrate metabolism</keyword>
<evidence type="ECO:0000313" key="8">
    <source>
        <dbReference type="Proteomes" id="UP001212421"/>
    </source>
</evidence>
<protein>
    <submittedName>
        <fullName evidence="7">HAD family phosphatase</fullName>
    </submittedName>
</protein>
<evidence type="ECO:0000256" key="4">
    <source>
        <dbReference type="ARBA" id="ARBA00022842"/>
    </source>
</evidence>
<dbReference type="Gene3D" id="1.10.150.240">
    <property type="entry name" value="Putative phosphatase, domain 2"/>
    <property type="match status" value="1"/>
</dbReference>
<dbReference type="SFLD" id="SFLDS00003">
    <property type="entry name" value="Haloacid_Dehalogenase"/>
    <property type="match status" value="1"/>
</dbReference>
<dbReference type="InterPro" id="IPR023214">
    <property type="entry name" value="HAD_sf"/>
</dbReference>
<dbReference type="InterPro" id="IPR051600">
    <property type="entry name" value="Beta-PGM-like"/>
</dbReference>
<dbReference type="SUPFAM" id="SSF56784">
    <property type="entry name" value="HAD-like"/>
    <property type="match status" value="1"/>
</dbReference>
<keyword evidence="3" id="KW-0479">Metal-binding</keyword>
<feature type="region of interest" description="Disordered" evidence="6">
    <location>
        <begin position="224"/>
        <end position="244"/>
    </location>
</feature>
<dbReference type="NCBIfam" id="TIGR01509">
    <property type="entry name" value="HAD-SF-IA-v3"/>
    <property type="match status" value="1"/>
</dbReference>
<dbReference type="PANTHER" id="PTHR46193">
    <property type="entry name" value="6-PHOSPHOGLUCONATE PHOSPHATASE"/>
    <property type="match status" value="1"/>
</dbReference>
<dbReference type="PANTHER" id="PTHR46193:SF18">
    <property type="entry name" value="HEXITOL PHOSPHATASE B"/>
    <property type="match status" value="1"/>
</dbReference>
<keyword evidence="8" id="KW-1185">Reference proteome</keyword>
<dbReference type="InterPro" id="IPR023198">
    <property type="entry name" value="PGP-like_dom2"/>
</dbReference>
<dbReference type="Gene3D" id="3.40.50.1000">
    <property type="entry name" value="HAD superfamily/HAD-like"/>
    <property type="match status" value="1"/>
</dbReference>
<dbReference type="CDD" id="cd07505">
    <property type="entry name" value="HAD_BPGM-like"/>
    <property type="match status" value="1"/>
</dbReference>
<comment type="similarity">
    <text evidence="2">Belongs to the HAD-like hydrolase superfamily. CbbY/CbbZ/Gph/YieH family.</text>
</comment>
<keyword evidence="4" id="KW-0460">Magnesium</keyword>